<dbReference type="GO" id="GO:0042597">
    <property type="term" value="C:periplasmic space"/>
    <property type="evidence" value="ECO:0007669"/>
    <property type="project" value="UniProtKB-SubCell"/>
</dbReference>
<keyword evidence="2" id="KW-0813">Transport</keyword>
<evidence type="ECO:0000256" key="3">
    <source>
        <dbReference type="ARBA" id="ARBA00022729"/>
    </source>
</evidence>
<comment type="subcellular location">
    <subcellularLocation>
        <location evidence="1">Periplasm</location>
    </subcellularLocation>
</comment>
<accession>A0A9D1R6U4</accession>
<sequence>MKKKIALLVTLPTLIMSLAGCAGGNNASDGGTDTLAEESRQNAAVNYIGGEMNLYTWDGMFPQEILRGFEEETGVRINYSNFDYDEDMLAKLEETQGGDYDFVIADDYILELVIAEGLAQKLDTTRLENYENLNPVFMSQFYDPDNEYTVPYGAGIPLIVYDPALTNVEITSYEDLWDPSLEDNVAITANYRVINGITLKTMGESFNTEDLDVIRQAGEKLLSLAPNIRVINDSNTQDYIVSGEVAAAFLYTSQVYAALNARDDLEVVYPEEGLGFGIMAGFIPSDAPNPDAAYAFIDYINRPENAAACFEYIGYYCTNKAAEEYISDEMKEFIVLPEDAAEGEIVQNISQEAEDLHAEIWNQFRAACD</sequence>
<dbReference type="InterPro" id="IPR006059">
    <property type="entry name" value="SBP"/>
</dbReference>
<keyword evidence="4" id="KW-0574">Periplasm</keyword>
<feature type="chain" id="PRO_5039455288" evidence="5">
    <location>
        <begin position="23"/>
        <end position="369"/>
    </location>
</feature>
<dbReference type="PANTHER" id="PTHR30222:SF17">
    <property type="entry name" value="SPERMIDINE_PUTRESCINE-BINDING PERIPLASMIC PROTEIN"/>
    <property type="match status" value="1"/>
</dbReference>
<dbReference type="SUPFAM" id="SSF53850">
    <property type="entry name" value="Periplasmic binding protein-like II"/>
    <property type="match status" value="1"/>
</dbReference>
<evidence type="ECO:0000313" key="6">
    <source>
        <dbReference type="EMBL" id="HIW82112.1"/>
    </source>
</evidence>
<name>A0A9D1R6U4_9FIRM</name>
<dbReference type="CDD" id="cd13590">
    <property type="entry name" value="PBP2_PotD_PotF_like"/>
    <property type="match status" value="1"/>
</dbReference>
<dbReference type="Pfam" id="PF13416">
    <property type="entry name" value="SBP_bac_8"/>
    <property type="match status" value="1"/>
</dbReference>
<dbReference type="GO" id="GO:0019808">
    <property type="term" value="F:polyamine binding"/>
    <property type="evidence" value="ECO:0007669"/>
    <property type="project" value="InterPro"/>
</dbReference>
<evidence type="ECO:0000256" key="2">
    <source>
        <dbReference type="ARBA" id="ARBA00022448"/>
    </source>
</evidence>
<proteinExistence type="predicted"/>
<organism evidence="6 7">
    <name type="scientific">Candidatus Acetatifactor stercoripullorum</name>
    <dbReference type="NCBI Taxonomy" id="2838414"/>
    <lineage>
        <taxon>Bacteria</taxon>
        <taxon>Bacillati</taxon>
        <taxon>Bacillota</taxon>
        <taxon>Clostridia</taxon>
        <taxon>Lachnospirales</taxon>
        <taxon>Lachnospiraceae</taxon>
        <taxon>Acetatifactor</taxon>
    </lineage>
</organism>
<dbReference type="PANTHER" id="PTHR30222">
    <property type="entry name" value="SPERMIDINE/PUTRESCINE-BINDING PERIPLASMIC PROTEIN"/>
    <property type="match status" value="1"/>
</dbReference>
<feature type="signal peptide" evidence="5">
    <location>
        <begin position="1"/>
        <end position="22"/>
    </location>
</feature>
<evidence type="ECO:0000256" key="5">
    <source>
        <dbReference type="SAM" id="SignalP"/>
    </source>
</evidence>
<dbReference type="AlphaFoldDB" id="A0A9D1R6U4"/>
<evidence type="ECO:0000256" key="4">
    <source>
        <dbReference type="ARBA" id="ARBA00022764"/>
    </source>
</evidence>
<dbReference type="GO" id="GO:0015846">
    <property type="term" value="P:polyamine transport"/>
    <property type="evidence" value="ECO:0007669"/>
    <property type="project" value="InterPro"/>
</dbReference>
<comment type="caution">
    <text evidence="6">The sequence shown here is derived from an EMBL/GenBank/DDBJ whole genome shotgun (WGS) entry which is preliminary data.</text>
</comment>
<evidence type="ECO:0000313" key="7">
    <source>
        <dbReference type="Proteomes" id="UP000824265"/>
    </source>
</evidence>
<protein>
    <submittedName>
        <fullName evidence="6">Spermidine/putrescine ABC transporter substrate-binding protein</fullName>
    </submittedName>
</protein>
<keyword evidence="3 5" id="KW-0732">Signal</keyword>
<dbReference type="EMBL" id="DXGH01000064">
    <property type="protein sequence ID" value="HIW82112.1"/>
    <property type="molecule type" value="Genomic_DNA"/>
</dbReference>
<reference evidence="6" key="1">
    <citation type="journal article" date="2021" name="PeerJ">
        <title>Extensive microbial diversity within the chicken gut microbiome revealed by metagenomics and culture.</title>
        <authorList>
            <person name="Gilroy R."/>
            <person name="Ravi A."/>
            <person name="Getino M."/>
            <person name="Pursley I."/>
            <person name="Horton D.L."/>
            <person name="Alikhan N.F."/>
            <person name="Baker D."/>
            <person name="Gharbi K."/>
            <person name="Hall N."/>
            <person name="Watson M."/>
            <person name="Adriaenssens E.M."/>
            <person name="Foster-Nyarko E."/>
            <person name="Jarju S."/>
            <person name="Secka A."/>
            <person name="Antonio M."/>
            <person name="Oren A."/>
            <person name="Chaudhuri R.R."/>
            <person name="La Ragione R."/>
            <person name="Hildebrand F."/>
            <person name="Pallen M.J."/>
        </authorList>
    </citation>
    <scope>NUCLEOTIDE SEQUENCE</scope>
    <source>
        <strain evidence="6">CHK195-6426</strain>
    </source>
</reference>
<reference evidence="6" key="2">
    <citation type="submission" date="2021-04" db="EMBL/GenBank/DDBJ databases">
        <authorList>
            <person name="Gilroy R."/>
        </authorList>
    </citation>
    <scope>NUCLEOTIDE SEQUENCE</scope>
    <source>
        <strain evidence="6">CHK195-6426</strain>
    </source>
</reference>
<dbReference type="PROSITE" id="PS51257">
    <property type="entry name" value="PROKAR_LIPOPROTEIN"/>
    <property type="match status" value="1"/>
</dbReference>
<gene>
    <name evidence="6" type="ORF">H9742_11470</name>
</gene>
<dbReference type="InterPro" id="IPR001188">
    <property type="entry name" value="Sperm_putr-bd"/>
</dbReference>
<dbReference type="PRINTS" id="PR00909">
    <property type="entry name" value="SPERMDNBNDNG"/>
</dbReference>
<evidence type="ECO:0000256" key="1">
    <source>
        <dbReference type="ARBA" id="ARBA00004418"/>
    </source>
</evidence>
<dbReference type="Gene3D" id="3.40.190.10">
    <property type="entry name" value="Periplasmic binding protein-like II"/>
    <property type="match status" value="2"/>
</dbReference>
<dbReference type="Proteomes" id="UP000824265">
    <property type="component" value="Unassembled WGS sequence"/>
</dbReference>